<name>A0A9N9SXE2_DIABA</name>
<proteinExistence type="predicted"/>
<dbReference type="OrthoDB" id="7268531at2759"/>
<dbReference type="InterPro" id="IPR013087">
    <property type="entry name" value="Znf_C2H2_type"/>
</dbReference>
<evidence type="ECO:0000313" key="4">
    <source>
        <dbReference type="Proteomes" id="UP001153709"/>
    </source>
</evidence>
<dbReference type="PROSITE" id="PS00028">
    <property type="entry name" value="ZINC_FINGER_C2H2_1"/>
    <property type="match status" value="1"/>
</dbReference>
<dbReference type="InterPro" id="IPR036236">
    <property type="entry name" value="Znf_C2H2_sf"/>
</dbReference>
<dbReference type="PROSITE" id="PS50157">
    <property type="entry name" value="ZINC_FINGER_C2H2_2"/>
    <property type="match status" value="1"/>
</dbReference>
<accession>A0A9N9SXE2</accession>
<keyword evidence="1" id="KW-0863">Zinc-finger</keyword>
<dbReference type="GO" id="GO:0008270">
    <property type="term" value="F:zinc ion binding"/>
    <property type="evidence" value="ECO:0007669"/>
    <property type="project" value="UniProtKB-KW"/>
</dbReference>
<dbReference type="EMBL" id="OU898280">
    <property type="protein sequence ID" value="CAG9834222.1"/>
    <property type="molecule type" value="Genomic_DNA"/>
</dbReference>
<sequence length="437" mass="50966">MDAESPSTSKERPKAGHLTGLKRCFQTLVDRKQLNLDTAVLELMLKHEILIDLDKLDRVLAIVLPHMLVYYMKNWPGWQKSPEYYSGKLSFKDWFLKFRQYLSVKLNYLIKNGYSEIMNQEDEAEVHSSEDTVVPPTEMAPFVVNIQGAPKYLSTLVFDVKKDDITIHRHLEPEWTDISLREFVNWPYVGIEFRSSEFAFKRFNKNEYRRWLNLTSCSVAFGAVKFIEEARIINKETSRSVHTLERIYAYAKQFVQVLSSYNMKSKISTNTLELIEVLLEEFLKDIKEIGINNTFATNTVVVFNIGQQAYIRNKKLENKEANLNRQVGLCEVLIPKMEIQMNYFSALEDTTTAHTSFCHLNEVSRLILENVSCCTKFIPTLIFKCLFCNVQFDTQPCLLNHFQVHHGMEPPFSCNNCNRSFTIPELARSRWCHECKK</sequence>
<feature type="domain" description="C2H2-type" evidence="2">
    <location>
        <begin position="383"/>
        <end position="410"/>
    </location>
</feature>
<dbReference type="Proteomes" id="UP001153709">
    <property type="component" value="Chromosome 5"/>
</dbReference>
<evidence type="ECO:0000313" key="3">
    <source>
        <dbReference type="EMBL" id="CAG9834222.1"/>
    </source>
</evidence>
<gene>
    <name evidence="3" type="ORF">DIABBA_LOCUS7551</name>
</gene>
<dbReference type="Gene3D" id="3.30.160.60">
    <property type="entry name" value="Classic Zinc Finger"/>
    <property type="match status" value="1"/>
</dbReference>
<evidence type="ECO:0000256" key="1">
    <source>
        <dbReference type="PROSITE-ProRule" id="PRU00042"/>
    </source>
</evidence>
<keyword evidence="1" id="KW-0479">Metal-binding</keyword>
<evidence type="ECO:0000259" key="2">
    <source>
        <dbReference type="PROSITE" id="PS50157"/>
    </source>
</evidence>
<keyword evidence="4" id="KW-1185">Reference proteome</keyword>
<keyword evidence="1" id="KW-0862">Zinc</keyword>
<dbReference type="SUPFAM" id="SSF57667">
    <property type="entry name" value="beta-beta-alpha zinc fingers"/>
    <property type="match status" value="1"/>
</dbReference>
<reference evidence="3" key="1">
    <citation type="submission" date="2022-01" db="EMBL/GenBank/DDBJ databases">
        <authorList>
            <person name="King R."/>
        </authorList>
    </citation>
    <scope>NUCLEOTIDE SEQUENCE</scope>
</reference>
<dbReference type="AlphaFoldDB" id="A0A9N9SXE2"/>
<protein>
    <recommendedName>
        <fullName evidence="2">C2H2-type domain-containing protein</fullName>
    </recommendedName>
</protein>
<organism evidence="3 4">
    <name type="scientific">Diabrotica balteata</name>
    <name type="common">Banded cucumber beetle</name>
    <dbReference type="NCBI Taxonomy" id="107213"/>
    <lineage>
        <taxon>Eukaryota</taxon>
        <taxon>Metazoa</taxon>
        <taxon>Ecdysozoa</taxon>
        <taxon>Arthropoda</taxon>
        <taxon>Hexapoda</taxon>
        <taxon>Insecta</taxon>
        <taxon>Pterygota</taxon>
        <taxon>Neoptera</taxon>
        <taxon>Endopterygota</taxon>
        <taxon>Coleoptera</taxon>
        <taxon>Polyphaga</taxon>
        <taxon>Cucujiformia</taxon>
        <taxon>Chrysomeloidea</taxon>
        <taxon>Chrysomelidae</taxon>
        <taxon>Galerucinae</taxon>
        <taxon>Diabroticina</taxon>
        <taxon>Diabroticites</taxon>
        <taxon>Diabrotica</taxon>
    </lineage>
</organism>